<dbReference type="RefSeq" id="WP_149487718.1">
    <property type="nucleotide sequence ID" value="NZ_CP036150.1"/>
</dbReference>
<feature type="domain" description="Methyl-accepting transducer" evidence="5">
    <location>
        <begin position="327"/>
        <end position="559"/>
    </location>
</feature>
<dbReference type="GO" id="GO:0006935">
    <property type="term" value="P:chemotaxis"/>
    <property type="evidence" value="ECO:0007669"/>
    <property type="project" value="UniProtKB-KW"/>
</dbReference>
<dbReference type="InterPro" id="IPR004089">
    <property type="entry name" value="MCPsignal_dom"/>
</dbReference>
<evidence type="ECO:0000313" key="7">
    <source>
        <dbReference type="EMBL" id="QEN09645.1"/>
    </source>
</evidence>
<dbReference type="GO" id="GO:0004888">
    <property type="term" value="F:transmembrane signaling receptor activity"/>
    <property type="evidence" value="ECO:0007669"/>
    <property type="project" value="TreeGrafter"/>
</dbReference>
<reference evidence="7 8" key="1">
    <citation type="submission" date="2019-02" db="EMBL/GenBank/DDBJ databases">
        <title>Complete Genome Sequence and Methylome Analysis of free living Spirochaetas.</title>
        <authorList>
            <person name="Fomenkov A."/>
            <person name="Dubinina G."/>
            <person name="Leshcheva N."/>
            <person name="Mikheeva N."/>
            <person name="Grabovich M."/>
            <person name="Vincze T."/>
            <person name="Roberts R.J."/>
        </authorList>
    </citation>
    <scope>NUCLEOTIDE SEQUENCE [LARGE SCALE GENOMIC DNA]</scope>
    <source>
        <strain evidence="7 8">K2</strain>
    </source>
</reference>
<dbReference type="SMART" id="SM00283">
    <property type="entry name" value="MA"/>
    <property type="match status" value="1"/>
</dbReference>
<dbReference type="PROSITE" id="PS50885">
    <property type="entry name" value="HAMP"/>
    <property type="match status" value="1"/>
</dbReference>
<dbReference type="KEGG" id="ock:EXM22_17250"/>
<dbReference type="PANTHER" id="PTHR43531:SF11">
    <property type="entry name" value="METHYL-ACCEPTING CHEMOTAXIS PROTEIN 3"/>
    <property type="match status" value="1"/>
</dbReference>
<keyword evidence="8" id="KW-1185">Reference proteome</keyword>
<feature type="transmembrane region" description="Helical" evidence="4">
    <location>
        <begin position="6"/>
        <end position="28"/>
    </location>
</feature>
<feature type="transmembrane region" description="Helical" evidence="4">
    <location>
        <begin position="205"/>
        <end position="227"/>
    </location>
</feature>
<dbReference type="Pfam" id="PF00015">
    <property type="entry name" value="MCPsignal"/>
    <property type="match status" value="1"/>
</dbReference>
<keyword evidence="4" id="KW-0472">Membrane</keyword>
<sequence>MKIRTKLMTLIFSLITAMVLSLSIFILLQNFIGSIEKEKSILLEYKETIQQQHIELYRFLMPEVGIQEQLAHYETFIQKADTLMEEIKELTILPNINDDILQSLDSIISLKTPLKLGFDTLLYSFNTLIDSYNNSGLSIDGVSLNEMAGVTSSDVEDIEIFNYHRKSLVSDISDMGTELDKVSDTISEQYDVIEGFILYFSKRSFFILLLLVAIILTITIISALVVANKIAHAVGSIRTSVTHMEGGDLTRDFSSKLKDETRWLSDDMNTFQEGLRNSLKLLKNLSIRNTDVKEELISTATETSAAAVEISANIQSINKQITSLDENISTSKEQITGISGYTGELNSFIQDQIAMVEQSTASITQMIASISNIYKLTEKNKEAMNSLVETAREGGAKLTETTQIIEEVNASVSQITGMTNIIQNISEQTNLLAMNAAIEAAHAGEHGKGFAVVSDEIRKLAEASSVNSKEISKTLERIILIIHEASESGLVTKEAFDKIDRNVHGASEALLAISSSMPELNMGGKQILDAMSSLSETSSLVQEKSGIIKNDSESITEMIGQVSDISGNVSAAVSEINSGFSEVVQAVEGLKQLSDEVGSVSIEIDKEVNHFVTEKGSNFDQ</sequence>
<dbReference type="PROSITE" id="PS50111">
    <property type="entry name" value="CHEMOTAXIS_TRANSDUC_2"/>
    <property type="match status" value="1"/>
</dbReference>
<dbReference type="InterPro" id="IPR051310">
    <property type="entry name" value="MCP_chemotaxis"/>
</dbReference>
<evidence type="ECO:0000259" key="6">
    <source>
        <dbReference type="PROSITE" id="PS50885"/>
    </source>
</evidence>
<dbReference type="InterPro" id="IPR003660">
    <property type="entry name" value="HAMP_dom"/>
</dbReference>
<dbReference type="Gene3D" id="1.10.287.950">
    <property type="entry name" value="Methyl-accepting chemotaxis protein"/>
    <property type="match status" value="1"/>
</dbReference>
<dbReference type="GO" id="GO:0005886">
    <property type="term" value="C:plasma membrane"/>
    <property type="evidence" value="ECO:0007669"/>
    <property type="project" value="TreeGrafter"/>
</dbReference>
<dbReference type="GO" id="GO:0007165">
    <property type="term" value="P:signal transduction"/>
    <property type="evidence" value="ECO:0007669"/>
    <property type="project" value="UniProtKB-KW"/>
</dbReference>
<name>A0A5C1QNH3_9SPIO</name>
<dbReference type="Proteomes" id="UP000324209">
    <property type="component" value="Chromosome"/>
</dbReference>
<proteinExistence type="inferred from homology"/>
<keyword evidence="3" id="KW-0807">Transducer</keyword>
<dbReference type="PANTHER" id="PTHR43531">
    <property type="entry name" value="PROTEIN ICFG"/>
    <property type="match status" value="1"/>
</dbReference>
<dbReference type="AlphaFoldDB" id="A0A5C1QNH3"/>
<protein>
    <submittedName>
        <fullName evidence="7">HAMP domain-containing protein</fullName>
    </submittedName>
</protein>
<comment type="similarity">
    <text evidence="2">Belongs to the methyl-accepting chemotaxis (MCP) protein family.</text>
</comment>
<evidence type="ECO:0000259" key="5">
    <source>
        <dbReference type="PROSITE" id="PS50111"/>
    </source>
</evidence>
<organism evidence="7 8">
    <name type="scientific">Oceanispirochaeta crateris</name>
    <dbReference type="NCBI Taxonomy" id="2518645"/>
    <lineage>
        <taxon>Bacteria</taxon>
        <taxon>Pseudomonadati</taxon>
        <taxon>Spirochaetota</taxon>
        <taxon>Spirochaetia</taxon>
        <taxon>Spirochaetales</taxon>
        <taxon>Spirochaetaceae</taxon>
        <taxon>Oceanispirochaeta</taxon>
    </lineage>
</organism>
<dbReference type="Gene3D" id="6.10.340.10">
    <property type="match status" value="1"/>
</dbReference>
<dbReference type="SUPFAM" id="SSF58104">
    <property type="entry name" value="Methyl-accepting chemotaxis protein (MCP) signaling domain"/>
    <property type="match status" value="1"/>
</dbReference>
<evidence type="ECO:0000256" key="3">
    <source>
        <dbReference type="PROSITE-ProRule" id="PRU00284"/>
    </source>
</evidence>
<gene>
    <name evidence="7" type="ORF">EXM22_17250</name>
</gene>
<evidence type="ECO:0000256" key="2">
    <source>
        <dbReference type="ARBA" id="ARBA00029447"/>
    </source>
</evidence>
<evidence type="ECO:0000313" key="8">
    <source>
        <dbReference type="Proteomes" id="UP000324209"/>
    </source>
</evidence>
<keyword evidence="4" id="KW-1133">Transmembrane helix</keyword>
<accession>A0A5C1QNH3</accession>
<keyword evidence="4" id="KW-0812">Transmembrane</keyword>
<evidence type="ECO:0000256" key="4">
    <source>
        <dbReference type="SAM" id="Phobius"/>
    </source>
</evidence>
<dbReference type="EMBL" id="CP036150">
    <property type="protein sequence ID" value="QEN09645.1"/>
    <property type="molecule type" value="Genomic_DNA"/>
</dbReference>
<feature type="domain" description="HAMP" evidence="6">
    <location>
        <begin position="228"/>
        <end position="280"/>
    </location>
</feature>
<keyword evidence="1" id="KW-0145">Chemotaxis</keyword>
<dbReference type="OrthoDB" id="369592at2"/>
<evidence type="ECO:0000256" key="1">
    <source>
        <dbReference type="ARBA" id="ARBA00022500"/>
    </source>
</evidence>